<proteinExistence type="predicted"/>
<dbReference type="Pfam" id="PF07992">
    <property type="entry name" value="Pyr_redox_2"/>
    <property type="match status" value="1"/>
</dbReference>
<evidence type="ECO:0000313" key="4">
    <source>
        <dbReference type="Proteomes" id="UP001162834"/>
    </source>
</evidence>
<organism evidence="3 4">
    <name type="scientific">Capillimicrobium parvum</name>
    <dbReference type="NCBI Taxonomy" id="2884022"/>
    <lineage>
        <taxon>Bacteria</taxon>
        <taxon>Bacillati</taxon>
        <taxon>Actinomycetota</taxon>
        <taxon>Thermoleophilia</taxon>
        <taxon>Solirubrobacterales</taxon>
        <taxon>Capillimicrobiaceae</taxon>
        <taxon>Capillimicrobium</taxon>
    </lineage>
</organism>
<feature type="domain" description="FAD/NAD(P)-binding" evidence="2">
    <location>
        <begin position="16"/>
        <end position="306"/>
    </location>
</feature>
<dbReference type="Gene3D" id="3.50.50.60">
    <property type="entry name" value="FAD/NAD(P)-binding domain"/>
    <property type="match status" value="2"/>
</dbReference>
<dbReference type="InterPro" id="IPR052541">
    <property type="entry name" value="SQRD"/>
</dbReference>
<dbReference type="EMBL" id="CP087164">
    <property type="protein sequence ID" value="UGS34504.1"/>
    <property type="molecule type" value="Genomic_DNA"/>
</dbReference>
<name>A0A9E6XUA0_9ACTN</name>
<dbReference type="KEGG" id="sbae:DSM104329_00882"/>
<evidence type="ECO:0000313" key="3">
    <source>
        <dbReference type="EMBL" id="UGS34504.1"/>
    </source>
</evidence>
<sequence length="415" mass="44014">MQSRKHLRGRAERARHVVVAGGGIAGLETVLALRRLAGDHVRLTLVTRAALMVERPAAVAEPFPRAIAFNSNHDVRAFAHDQGVDLVFDRLVEVHGPGRTVLLASGRRPSFDALVIATGAGLRNALPGATTFRGRTDVIAMRGILDDLRSGRAHSIAFVLPGMSSWPLPLYELALMTGAELSADRIEGVAITVVTPEPEPLAIFGPAARIALEPLLAERAVTVRTGALAAGVEPGRVILDDGEWVAADRVLALAAPSPRAPIGVPTDDGFVPVDEYGRVVGLDGVYAAGDVTARPLKQGGLAAQQGDAVAQAIAAEMGVLEQPRPYRPVIRGLLLVGGPPLYLRAALREHDATTLEPLPGASRASREALWWPPAKVAAGYLAPYFSTASPHSAKLHDRPGRPTGTRWQRPWPVAR</sequence>
<dbReference type="PANTHER" id="PTHR43755:SF1">
    <property type="entry name" value="FAD-DEPENDENT PYRIDINE NUCLEOTIDE-DISULPHIDE OXIDOREDUCTASE"/>
    <property type="match status" value="1"/>
</dbReference>
<accession>A0A9E6XUA0</accession>
<dbReference type="Proteomes" id="UP001162834">
    <property type="component" value="Chromosome"/>
</dbReference>
<dbReference type="InterPro" id="IPR023753">
    <property type="entry name" value="FAD/NAD-binding_dom"/>
</dbReference>
<reference evidence="3" key="1">
    <citation type="journal article" date="2022" name="Int. J. Syst. Evol. Microbiol.">
        <title>Pseudomonas aegrilactucae sp. nov. and Pseudomonas morbosilactucae sp. nov., pathogens causing bacterial rot of lettuce in Japan.</title>
        <authorList>
            <person name="Sawada H."/>
            <person name="Fujikawa T."/>
            <person name="Satou M."/>
        </authorList>
    </citation>
    <scope>NUCLEOTIDE SEQUENCE</scope>
    <source>
        <strain evidence="3">0166_1</strain>
    </source>
</reference>
<protein>
    <recommendedName>
        <fullName evidence="2">FAD/NAD(P)-binding domain-containing protein</fullName>
    </recommendedName>
</protein>
<dbReference type="InterPro" id="IPR036188">
    <property type="entry name" value="FAD/NAD-bd_sf"/>
</dbReference>
<evidence type="ECO:0000259" key="2">
    <source>
        <dbReference type="Pfam" id="PF07992"/>
    </source>
</evidence>
<dbReference type="GO" id="GO:0016491">
    <property type="term" value="F:oxidoreductase activity"/>
    <property type="evidence" value="ECO:0007669"/>
    <property type="project" value="InterPro"/>
</dbReference>
<feature type="region of interest" description="Disordered" evidence="1">
    <location>
        <begin position="389"/>
        <end position="415"/>
    </location>
</feature>
<dbReference type="PANTHER" id="PTHR43755">
    <property type="match status" value="1"/>
</dbReference>
<dbReference type="AlphaFoldDB" id="A0A9E6XUA0"/>
<gene>
    <name evidence="3" type="ORF">DSM104329_00882</name>
</gene>
<dbReference type="SUPFAM" id="SSF51905">
    <property type="entry name" value="FAD/NAD(P)-binding domain"/>
    <property type="match status" value="1"/>
</dbReference>
<evidence type="ECO:0000256" key="1">
    <source>
        <dbReference type="SAM" id="MobiDB-lite"/>
    </source>
</evidence>
<keyword evidence="4" id="KW-1185">Reference proteome</keyword>